<dbReference type="AlphaFoldDB" id="A0A0F9PHI0"/>
<accession>A0A0F9PHI0</accession>
<dbReference type="EMBL" id="LAZR01002924">
    <property type="protein sequence ID" value="KKN23952.1"/>
    <property type="molecule type" value="Genomic_DNA"/>
</dbReference>
<name>A0A0F9PHI0_9ZZZZ</name>
<gene>
    <name evidence="1" type="ORF">LCGC14_0899820</name>
</gene>
<proteinExistence type="predicted"/>
<organism evidence="1">
    <name type="scientific">marine sediment metagenome</name>
    <dbReference type="NCBI Taxonomy" id="412755"/>
    <lineage>
        <taxon>unclassified sequences</taxon>
        <taxon>metagenomes</taxon>
        <taxon>ecological metagenomes</taxon>
    </lineage>
</organism>
<sequence length="304" mass="34567">MSYKSRNVKILLIALGVLVIFGLGTLFEVNFSVNDGKRETVDNTNMIDGELNEFSLLRPSQSSTFLDDEAGISLYMDAGQALDLVLAKSGFKSIEKETSNYVVGSISLPNRPESDDVHGFVHIDGWIVVYYLKSEPFTKIIDWESYIGETLTKTKLQIGLEEICNVLFITLTNAKYYHFQYPNADMMMLIIETLYDPSNEYPAVYQDSFNLKILSELTIYERAWTHRAQLRDGSTTLTEVGLLTYAQLIPDIFHTVVAEIDRANIANCYSRLKIDNEIIHEFWESYYSDFSVSEVGIGIVYIKS</sequence>
<evidence type="ECO:0000313" key="1">
    <source>
        <dbReference type="EMBL" id="KKN23952.1"/>
    </source>
</evidence>
<protein>
    <submittedName>
        <fullName evidence="1">Uncharacterized protein</fullName>
    </submittedName>
</protein>
<comment type="caution">
    <text evidence="1">The sequence shown here is derived from an EMBL/GenBank/DDBJ whole genome shotgun (WGS) entry which is preliminary data.</text>
</comment>
<reference evidence="1" key="1">
    <citation type="journal article" date="2015" name="Nature">
        <title>Complex archaea that bridge the gap between prokaryotes and eukaryotes.</title>
        <authorList>
            <person name="Spang A."/>
            <person name="Saw J.H."/>
            <person name="Jorgensen S.L."/>
            <person name="Zaremba-Niedzwiedzka K."/>
            <person name="Martijn J."/>
            <person name="Lind A.E."/>
            <person name="van Eijk R."/>
            <person name="Schleper C."/>
            <person name="Guy L."/>
            <person name="Ettema T.J."/>
        </authorList>
    </citation>
    <scope>NUCLEOTIDE SEQUENCE</scope>
</reference>